<feature type="compositionally biased region" description="Low complexity" evidence="13">
    <location>
        <begin position="1180"/>
        <end position="1197"/>
    </location>
</feature>
<keyword evidence="7" id="KW-0862">Zinc</keyword>
<feature type="region of interest" description="Disordered" evidence="13">
    <location>
        <begin position="1631"/>
        <end position="1650"/>
    </location>
</feature>
<feature type="region of interest" description="Disordered" evidence="13">
    <location>
        <begin position="1760"/>
        <end position="1782"/>
    </location>
</feature>
<dbReference type="Pfam" id="PF00096">
    <property type="entry name" value="zf-C2H2"/>
    <property type="match status" value="2"/>
</dbReference>
<proteinExistence type="inferred from homology"/>
<evidence type="ECO:0000313" key="15">
    <source>
        <dbReference type="EMBL" id="KAF7208946.1"/>
    </source>
</evidence>
<feature type="region of interest" description="Disordered" evidence="13">
    <location>
        <begin position="825"/>
        <end position="870"/>
    </location>
</feature>
<evidence type="ECO:0000256" key="13">
    <source>
        <dbReference type="SAM" id="MobiDB-lite"/>
    </source>
</evidence>
<evidence type="ECO:0000256" key="1">
    <source>
        <dbReference type="ARBA" id="ARBA00004123"/>
    </source>
</evidence>
<feature type="region of interest" description="Disordered" evidence="13">
    <location>
        <begin position="2369"/>
        <end position="2404"/>
    </location>
</feature>
<evidence type="ECO:0000256" key="8">
    <source>
        <dbReference type="ARBA" id="ARBA00023015"/>
    </source>
</evidence>
<evidence type="ECO:0000256" key="5">
    <source>
        <dbReference type="ARBA" id="ARBA00022737"/>
    </source>
</evidence>
<keyword evidence="3" id="KW-0597">Phosphoprotein</keyword>
<feature type="region of interest" description="Disordered" evidence="13">
    <location>
        <begin position="2011"/>
        <end position="2049"/>
    </location>
</feature>
<evidence type="ECO:0000256" key="4">
    <source>
        <dbReference type="ARBA" id="ARBA00022723"/>
    </source>
</evidence>
<feature type="domain" description="C2H2-type" evidence="14">
    <location>
        <begin position="735"/>
        <end position="764"/>
    </location>
</feature>
<dbReference type="Gene3D" id="3.30.160.60">
    <property type="entry name" value="Classic Zinc Finger"/>
    <property type="match status" value="5"/>
</dbReference>
<feature type="domain" description="C2H2-type" evidence="14">
    <location>
        <begin position="707"/>
        <end position="734"/>
    </location>
</feature>
<sequence length="2582" mass="288264">MTSGSYAPEQSKEMADDEAELDPGPVESKYETVEELRRRLENLQQVVFGDGVGSLVDSSEYCQQFCGTLLEFAGRWKQEEEPLLLVQVYVVGLLSYAKASPYLNLQCENVPLVVERLSLSFLELLLSVKDIPDDLWMQVKLSVQFAHDKLQENGINQLSLLMALGRNNGAWSNTVLQGLLSNQELQTEQVEEFLLQEGPVLLQMRVKQLMKEKQMEKAALLAKTCSESSAFQGKGAFKQMYLVCLCATLEQDQLMEELSKEDCKDALEMICNLDSEGDDGAAFTLCSAFLTRQFLHGDTYCAWELTLFWSKLLKRLESSEQAFLDKCQQMSLASKSAYHILFLIKVIQSELDGFGLPVCIEMCIRALKMTSDDVKARGAVCKTMSCLLPTDLEVKRACQLTEFLLEPTVDAYYAVGTLYNEPDQKLEEENMPISNSLRCELLLVLKTLWPFDPEFWDWKTLKRHCLALMGEEASIVSSIDSLNEPETPEEEEEYSSLAGFNITDYLTRGTFGFQDGTDKKRKNQEIKKLRQKGLVSGRFRNWQAYMQYCVLCDKEFLGHRIVRHAQTHLSNGVYSCPICTETFATRDTLIPHVTSHVKQSSKERLSSMKTNNSLVDFKTSTLPPAASKAKTLNQLHKNKSSFRQKAIRTKSFKPPVKREAEISEDNMCPVGQCRRSFKFFKNLIAHIKDHGDNEEAKTFLELWYNKVVCQYCRRHFISVTHLNDHLQAHCGVKPYICVQLNCKACFATNTELLVHKKTHTIFKARCMFPNCGKIFNAAFKLYDHEAHHYRTFTCKDADCGKVFHSQQQLDLHLDNHNAQKNKIAIPSQSSTNIQSGSSLGHQMSSNPSLPKQDENLNSGDTGKTNPGKPLLSIESLLKSSQEPKEMLKQGKAKCDHPNPAAPTSQMYTSNNSVIQSVRSHLDDLNRRGEVHQSLECAMPQQRKHSVLAFEASVQKLQNQPQLLPSNVNTQAVRYNSNGNISMPLLHGSMSCRSMLTVSLSRLSAETAMSQPLPPTVSPKQPTRSKPENSTTPSNITGPAPGHRERFHCAFPTCERHYSSYKNVTKHMKVVHSDFYEQWKLSRTEIKKTYGPVRRTPSMRHLSSASFVQNKNAKGVQTPGSRAQNVIQSPPYIDGTKSSNCPNSLPVLQSSPPNVNGSVRLANNSKPIAVSHPETDRNLTSSQSRGSGSKSWNSVSGSEQVHNSRSSPAFQSNQKAMSRGSSITTTLPLNVPTCSMIGSTKNTEALLPQLNSRPQSTIPSCIKHAKEVLQHVKSPSSCTPSVPSASKTLKKTRASQEQPNFSSFEANKGCKDSQPQYGFEQSEKSPNQKRSRKYTRTKCPAIIKDGKVFCRRCFRQFASPKSLGGHLSKRTTCKPYQESELNSDLPQSFLNLLNSEDIVGTSESQPPYTCADVYQKSNKMVTSGSLSTKDFSTPNNIQEHLDTYENGESSDDILKQIMAESNMTDLFIDPPIPQPLFQNPCAPYGVSEHLLGSSVIQHTEKIQLKPDTNPYSAGCCPQPGSSRFPENKFPAPLFSQLLPEPPSTIGMGSDCKSNTIPPGIQGAGNNPKTIEPKLNAGSKSVMQTIFDGPLGRAIMGCGQMDGQRKVAEKNIKKKLREQILAGDFHRRNILCHSGNSDSKTSPGSSGLAASPSTDCGFQQYSHDANSGSVIKGQAFEGTYDMIPDSSGGIEPLLNSQSFTCFRETATMHEERPSPPAISLSIPDPEPAVNSENNQPCLTEIQFAFERLDLFREKSEQLSTSVKESSTHASCQMASPRLKSRRSTPSTIVKKLACENCSFSSVSGESLWKHLSKVHNYTIERVNEVKRRLGLYAPFKCLKCTKAFTRNSNLRSHYLSIHKLSNDEIAELDMKRKEAKAAAACTIQNQPQIINHSPVTQIPKSPRPTVGNGECLYPLQDAVKREQFVPNISAAFNDPSKPQGDNHCSVIRPLQTLSMHSLEMAPSAQTSAAIQAGMASERLSKSQRNVPKIHSQQVTSPPFPVIQDLSVTLTKAKGPFSNKKGSLSRPDVLKPNVGIPKKARGRKPKQVDSASPYRPYRCVHQGCVAAFAIQHNLILHYRAVHQSALSALEVNEEQDQCEGAEATDCPKEKPEPEVPQATEFRCQVTDCCCIFQEVPNLFLHYIHLHEFTVDKVGSLLSDIKLGKFTCGHQGCTESFKALRKYISHVKEEHKDLNLGKCDLGQVSFRCEVEGCDRSYATKSNMLRHLMKKHNDLYLCKLKKDRRKEEQTKPKSKILHYQMTKPSNGKENIESNKKILLRQNRTKRLVRPKKKHWLKYGNPSLKSKLEAAALCTKKFPLQYACMIKSCTSVMKSERSILKHYVGHGLSEKYLEQHRSHFIFCKKFSKLRCRSIRSDDSKSDNTSDLSDETTSDSILEGGGSESSKPVLRRRTSTGIPVVLFNTKLSADESSNGSVVLKRKRGRPRKFSEKLLKRKKVFETTKSDPTGQQEEEEEEEEEVHSSGGPAVVPESAQPATPLALFKPMGFEMSFLKFLEQSKSESSTKPVSGKTLACSNLKNTRVKFSNRQNIKSLGKVRIHLDASFSGVTDSMLKQLQDMRPAVVVVKCH</sequence>
<dbReference type="GO" id="GO:0000981">
    <property type="term" value="F:DNA-binding transcription factor activity, RNA polymerase II-specific"/>
    <property type="evidence" value="ECO:0007669"/>
    <property type="project" value="TreeGrafter"/>
</dbReference>
<organism evidence="15 16">
    <name type="scientific">Nothobranchius furzeri</name>
    <name type="common">Turquoise killifish</name>
    <dbReference type="NCBI Taxonomy" id="105023"/>
    <lineage>
        <taxon>Eukaryota</taxon>
        <taxon>Metazoa</taxon>
        <taxon>Chordata</taxon>
        <taxon>Craniata</taxon>
        <taxon>Vertebrata</taxon>
        <taxon>Euteleostomi</taxon>
        <taxon>Actinopterygii</taxon>
        <taxon>Neopterygii</taxon>
        <taxon>Teleostei</taxon>
        <taxon>Neoteleostei</taxon>
        <taxon>Acanthomorphata</taxon>
        <taxon>Ovalentaria</taxon>
        <taxon>Atherinomorphae</taxon>
        <taxon>Cyprinodontiformes</taxon>
        <taxon>Nothobranchiidae</taxon>
        <taxon>Nothobranchius</taxon>
    </lineage>
</organism>
<keyword evidence="11" id="KW-0539">Nucleus</keyword>
<keyword evidence="5" id="KW-0677">Repeat</keyword>
<dbReference type="Proteomes" id="UP000822369">
    <property type="component" value="Chromosome 14"/>
</dbReference>
<dbReference type="PROSITE" id="PS50157">
    <property type="entry name" value="ZINC_FINGER_C2H2_2"/>
    <property type="match status" value="9"/>
</dbReference>
<dbReference type="GO" id="GO:0008270">
    <property type="term" value="F:zinc ion binding"/>
    <property type="evidence" value="ECO:0007669"/>
    <property type="project" value="UniProtKB-KW"/>
</dbReference>
<feature type="region of interest" description="Disordered" evidence="13">
    <location>
        <begin position="1272"/>
        <end position="1335"/>
    </location>
</feature>
<feature type="region of interest" description="Disordered" evidence="13">
    <location>
        <begin position="2453"/>
        <end position="2487"/>
    </location>
</feature>
<dbReference type="GO" id="GO:0005634">
    <property type="term" value="C:nucleus"/>
    <property type="evidence" value="ECO:0007669"/>
    <property type="project" value="UniProtKB-SubCell"/>
</dbReference>
<dbReference type="Pfam" id="PF25420">
    <property type="entry name" value="zf-C2H2_ZN292"/>
    <property type="match status" value="1"/>
</dbReference>
<feature type="region of interest" description="Disordered" evidence="13">
    <location>
        <begin position="1006"/>
        <end position="1043"/>
    </location>
</feature>
<feature type="compositionally biased region" description="Polar residues" evidence="13">
    <location>
        <begin position="1135"/>
        <end position="1165"/>
    </location>
</feature>
<feature type="compositionally biased region" description="Polar residues" evidence="13">
    <location>
        <begin position="1294"/>
        <end position="1304"/>
    </location>
</feature>
<dbReference type="InterPro" id="IPR013087">
    <property type="entry name" value="Znf_C2H2_type"/>
</dbReference>
<keyword evidence="6 12" id="KW-0863">Zinc-finger</keyword>
<feature type="compositionally biased region" description="Basic and acidic residues" evidence="13">
    <location>
        <begin position="882"/>
        <end position="896"/>
    </location>
</feature>
<feature type="domain" description="C2H2-type" evidence="14">
    <location>
        <begin position="1046"/>
        <end position="1076"/>
    </location>
</feature>
<dbReference type="SUPFAM" id="SSF57667">
    <property type="entry name" value="beta-beta-alpha zinc fingers"/>
    <property type="match status" value="4"/>
</dbReference>
<keyword evidence="4" id="KW-0479">Metal-binding</keyword>
<dbReference type="PANTHER" id="PTHR15507:SF14">
    <property type="entry name" value="ZINC FINGER PROTEIN 292"/>
    <property type="match status" value="1"/>
</dbReference>
<feature type="region of interest" description="Disordered" evidence="13">
    <location>
        <begin position="882"/>
        <end position="908"/>
    </location>
</feature>
<feature type="compositionally biased region" description="Low complexity" evidence="13">
    <location>
        <begin position="827"/>
        <end position="838"/>
    </location>
</feature>
<feature type="domain" description="C2H2-type" evidence="14">
    <location>
        <begin position="792"/>
        <end position="821"/>
    </location>
</feature>
<feature type="domain" description="C2H2-type" evidence="14">
    <location>
        <begin position="2202"/>
        <end position="2227"/>
    </location>
</feature>
<feature type="compositionally biased region" description="Polar residues" evidence="13">
    <location>
        <begin position="1017"/>
        <end position="1036"/>
    </location>
</feature>
<dbReference type="EMBL" id="JAAVVJ010000014">
    <property type="protein sequence ID" value="KAF7208946.1"/>
    <property type="molecule type" value="Genomic_DNA"/>
</dbReference>
<dbReference type="InterPro" id="IPR052251">
    <property type="entry name" value="GH-ZnFinger_Regulators"/>
</dbReference>
<feature type="compositionally biased region" description="Polar residues" evidence="13">
    <location>
        <begin position="839"/>
        <end position="864"/>
    </location>
</feature>
<keyword evidence="8" id="KW-0805">Transcription regulation</keyword>
<dbReference type="KEGG" id="nfu:107395982"/>
<evidence type="ECO:0000256" key="10">
    <source>
        <dbReference type="ARBA" id="ARBA00023163"/>
    </source>
</evidence>
<feature type="region of interest" description="Disordered" evidence="13">
    <location>
        <begin position="1"/>
        <end position="26"/>
    </location>
</feature>
<reference evidence="15" key="1">
    <citation type="submission" date="2020-03" db="EMBL/GenBank/DDBJ databases">
        <title>Intra-Species Differences in Population Size shape Life History and Genome Evolution.</title>
        <authorList>
            <person name="Willemsen D."/>
            <person name="Cui R."/>
            <person name="Valenzano D.R."/>
        </authorList>
    </citation>
    <scope>NUCLEOTIDE SEQUENCE</scope>
    <source>
        <strain evidence="15">GRZ</strain>
        <tissue evidence="15">Whole</tissue>
    </source>
</reference>
<feature type="compositionally biased region" description="Low complexity" evidence="13">
    <location>
        <begin position="1639"/>
        <end position="1650"/>
    </location>
</feature>
<dbReference type="PROSITE" id="PS00028">
    <property type="entry name" value="ZINC_FINGER_C2H2_1"/>
    <property type="match status" value="10"/>
</dbReference>
<dbReference type="OrthoDB" id="427030at2759"/>
<evidence type="ECO:0000256" key="6">
    <source>
        <dbReference type="ARBA" id="ARBA00022771"/>
    </source>
</evidence>
<evidence type="ECO:0000256" key="7">
    <source>
        <dbReference type="ARBA" id="ARBA00022833"/>
    </source>
</evidence>
<dbReference type="SMART" id="SM00355">
    <property type="entry name" value="ZnF_C2H2"/>
    <property type="match status" value="15"/>
</dbReference>
<evidence type="ECO:0000313" key="16">
    <source>
        <dbReference type="Proteomes" id="UP000822369"/>
    </source>
</evidence>
<feature type="domain" description="C2H2-type" evidence="14">
    <location>
        <begin position="2054"/>
        <end position="2084"/>
    </location>
</feature>
<dbReference type="InterPro" id="IPR057986">
    <property type="entry name" value="TPR_Rlf/292/654"/>
</dbReference>
<feature type="compositionally biased region" description="Polar residues" evidence="13">
    <location>
        <begin position="1272"/>
        <end position="1286"/>
    </location>
</feature>
<comment type="caution">
    <text evidence="15">The sequence shown here is derived from an EMBL/GenBank/DDBJ whole genome shotgun (WGS) entry which is preliminary data.</text>
</comment>
<evidence type="ECO:0000256" key="2">
    <source>
        <dbReference type="ARBA" id="ARBA00006991"/>
    </source>
</evidence>
<feature type="domain" description="C2H2-type" evidence="14">
    <location>
        <begin position="1833"/>
        <end position="1861"/>
    </location>
</feature>
<feature type="domain" description="C2H2-type" evidence="14">
    <location>
        <begin position="574"/>
        <end position="601"/>
    </location>
</feature>
<dbReference type="InterPro" id="IPR058902">
    <property type="entry name" value="zf_C2H2_ZNF292/Rlf"/>
</dbReference>
<dbReference type="InterPro" id="IPR036236">
    <property type="entry name" value="Znf_C2H2_sf"/>
</dbReference>
<feature type="compositionally biased region" description="Acidic residues" evidence="13">
    <location>
        <begin position="2464"/>
        <end position="2473"/>
    </location>
</feature>
<dbReference type="OMA" id="EENMPVP"/>
<feature type="region of interest" description="Disordered" evidence="13">
    <location>
        <begin position="1111"/>
        <end position="1228"/>
    </location>
</feature>
<evidence type="ECO:0000256" key="11">
    <source>
        <dbReference type="ARBA" id="ARBA00023242"/>
    </source>
</evidence>
<keyword evidence="10" id="KW-0804">Transcription</keyword>
<feature type="domain" description="C2H2-type" evidence="14">
    <location>
        <begin position="666"/>
        <end position="695"/>
    </location>
</feature>
<dbReference type="Pfam" id="PF26218">
    <property type="entry name" value="zf_C2H2_ZNF292"/>
    <property type="match status" value="2"/>
</dbReference>
<comment type="similarity">
    <text evidence="2">Belongs to the krueppel C2H2-type zinc-finger protein family.</text>
</comment>
<feature type="compositionally biased region" description="Polar residues" evidence="13">
    <location>
        <begin position="1198"/>
        <end position="1228"/>
    </location>
</feature>
<evidence type="ECO:0000256" key="3">
    <source>
        <dbReference type="ARBA" id="ARBA00022553"/>
    </source>
</evidence>
<evidence type="ECO:0000256" key="9">
    <source>
        <dbReference type="ARBA" id="ARBA00023125"/>
    </source>
</evidence>
<feature type="compositionally biased region" description="Basic residues" evidence="13">
    <location>
        <begin position="1326"/>
        <end position="1335"/>
    </location>
</feature>
<gene>
    <name evidence="15" type="ORF">G4P62_018218</name>
</gene>
<dbReference type="Pfam" id="PF25580">
    <property type="entry name" value="TPR_Rlf"/>
    <property type="match status" value="1"/>
</dbReference>
<evidence type="ECO:0000259" key="14">
    <source>
        <dbReference type="PROSITE" id="PS50157"/>
    </source>
</evidence>
<dbReference type="GO" id="GO:0003677">
    <property type="term" value="F:DNA binding"/>
    <property type="evidence" value="ECO:0007669"/>
    <property type="project" value="UniProtKB-KW"/>
</dbReference>
<dbReference type="PANTHER" id="PTHR15507">
    <property type="entry name" value="ZINC FINGER PROTEIN RLF"/>
    <property type="match status" value="1"/>
</dbReference>
<feature type="compositionally biased region" description="Polar residues" evidence="13">
    <location>
        <begin position="1980"/>
        <end position="1994"/>
    </location>
</feature>
<feature type="region of interest" description="Disordered" evidence="13">
    <location>
        <begin position="1964"/>
        <end position="1995"/>
    </location>
</feature>
<feature type="compositionally biased region" description="Polar residues" evidence="13">
    <location>
        <begin position="1117"/>
        <end position="1127"/>
    </location>
</feature>
<keyword evidence="9" id="KW-0238">DNA-binding</keyword>
<protein>
    <submittedName>
        <fullName evidence="15">Zinc finger protein 292-like</fullName>
    </submittedName>
</protein>
<comment type="subcellular location">
    <subcellularLocation>
        <location evidence="1">Nucleus</location>
    </subcellularLocation>
</comment>
<evidence type="ECO:0000256" key="12">
    <source>
        <dbReference type="PROSITE-ProRule" id="PRU00042"/>
    </source>
</evidence>
<name>A0A9D3BI53_NOTFU</name>
<feature type="compositionally biased region" description="Polar residues" evidence="13">
    <location>
        <begin position="1760"/>
        <end position="1771"/>
    </location>
</feature>
<accession>A0A9D3BI53</accession>